<evidence type="ECO:0000313" key="2">
    <source>
        <dbReference type="Proteomes" id="UP001234297"/>
    </source>
</evidence>
<dbReference type="Proteomes" id="UP001234297">
    <property type="component" value="Chromosome 4"/>
</dbReference>
<protein>
    <submittedName>
        <fullName evidence="1">Uncharacterized protein</fullName>
    </submittedName>
</protein>
<gene>
    <name evidence="1" type="ORF">MRB53_013805</name>
</gene>
<reference evidence="1 2" key="1">
    <citation type="journal article" date="2022" name="Hortic Res">
        <title>A haplotype resolved chromosomal level avocado genome allows analysis of novel avocado genes.</title>
        <authorList>
            <person name="Nath O."/>
            <person name="Fletcher S.J."/>
            <person name="Hayward A."/>
            <person name="Shaw L.M."/>
            <person name="Masouleh A.K."/>
            <person name="Furtado A."/>
            <person name="Henry R.J."/>
            <person name="Mitter N."/>
        </authorList>
    </citation>
    <scope>NUCLEOTIDE SEQUENCE [LARGE SCALE GENOMIC DNA]</scope>
    <source>
        <strain evidence="2">cv. Hass</strain>
    </source>
</reference>
<sequence length="87" mass="10483">MGCEINGDSAQVCDEGDGREVENDRLWMRAVRCVQWLEEEDWMILRKWRAMRRGIPSLRWVVCRRGENERERVVWAGDFYTKSRKGY</sequence>
<organism evidence="1 2">
    <name type="scientific">Persea americana</name>
    <name type="common">Avocado</name>
    <dbReference type="NCBI Taxonomy" id="3435"/>
    <lineage>
        <taxon>Eukaryota</taxon>
        <taxon>Viridiplantae</taxon>
        <taxon>Streptophyta</taxon>
        <taxon>Embryophyta</taxon>
        <taxon>Tracheophyta</taxon>
        <taxon>Spermatophyta</taxon>
        <taxon>Magnoliopsida</taxon>
        <taxon>Magnoliidae</taxon>
        <taxon>Laurales</taxon>
        <taxon>Lauraceae</taxon>
        <taxon>Persea</taxon>
    </lineage>
</organism>
<comment type="caution">
    <text evidence="1">The sequence shown here is derived from an EMBL/GenBank/DDBJ whole genome shotgun (WGS) entry which is preliminary data.</text>
</comment>
<evidence type="ECO:0000313" key="1">
    <source>
        <dbReference type="EMBL" id="KAJ8617619.1"/>
    </source>
</evidence>
<keyword evidence="2" id="KW-1185">Reference proteome</keyword>
<name>A0ACC2K8Z8_PERAE</name>
<proteinExistence type="predicted"/>
<dbReference type="EMBL" id="CM056812">
    <property type="protein sequence ID" value="KAJ8617619.1"/>
    <property type="molecule type" value="Genomic_DNA"/>
</dbReference>
<accession>A0ACC2K8Z8</accession>